<feature type="transmembrane region" description="Helical" evidence="1">
    <location>
        <begin position="181"/>
        <end position="207"/>
    </location>
</feature>
<dbReference type="OrthoDB" id="9786218at2"/>
<feature type="transmembrane region" description="Helical" evidence="1">
    <location>
        <begin position="219"/>
        <end position="239"/>
    </location>
</feature>
<dbReference type="EMBL" id="LLXZ01000166">
    <property type="protein sequence ID" value="KRR01304.1"/>
    <property type="molecule type" value="Genomic_DNA"/>
</dbReference>
<keyword evidence="1" id="KW-0472">Membrane</keyword>
<feature type="transmembrane region" description="Helical" evidence="1">
    <location>
        <begin position="20"/>
        <end position="42"/>
    </location>
</feature>
<sequence>MSAMSTAAASNERSSILGQVPAWLWVGIAAYALLLSNGGILLNDSDTYWQIAVGQWILDHNALPRVDIYSFTRPGESWTSSSWLAQVLYAVSYNLAGWTGPVVLAASSIAATFALFTHILGRRIPAGYAVAVAVAALVLSMGHFLARPHVLVLPIMLAWAHGLMSASERGEAPSPWLLPLIALWANLHGGFVFGLVLVGGFALDALWNAERTRRKSVTLRWAAFGVGALVACCATPYGWGSILAARKILDLGQLLHLIYEWMPADFSKFGAFEMAILLLIAGALYGGVKLTPPRIALVLGLLHMALAHVRNVEIFALLLPIVVLAPVASQFTLRPAWSARTGAPVSVMAAAIALLGGWTWLLAANTTFVPPENHSPAAAVDALKTYNPKRVLNDLPFGGYLIWRQMPVFIDGRAELYGEAFEMAYYRAMQLKDVNELLDILKTWQIDAVLLTPFTPAASLLDHTGGWRRVYADRNAVLHVRTAGTP</sequence>
<feature type="transmembrane region" description="Helical" evidence="1">
    <location>
        <begin position="128"/>
        <end position="146"/>
    </location>
</feature>
<evidence type="ECO:0000256" key="1">
    <source>
        <dbReference type="SAM" id="Phobius"/>
    </source>
</evidence>
<proteinExistence type="predicted"/>
<organism evidence="2 3">
    <name type="scientific">Bradyrhizobium jicamae</name>
    <dbReference type="NCBI Taxonomy" id="280332"/>
    <lineage>
        <taxon>Bacteria</taxon>
        <taxon>Pseudomonadati</taxon>
        <taxon>Pseudomonadota</taxon>
        <taxon>Alphaproteobacteria</taxon>
        <taxon>Hyphomicrobiales</taxon>
        <taxon>Nitrobacteraceae</taxon>
        <taxon>Bradyrhizobium</taxon>
    </lineage>
</organism>
<gene>
    <name evidence="2" type="ORF">CQ12_26165</name>
</gene>
<accession>A0A0R3L0E1</accession>
<dbReference type="Proteomes" id="UP000050863">
    <property type="component" value="Unassembled WGS sequence"/>
</dbReference>
<feature type="transmembrane region" description="Helical" evidence="1">
    <location>
        <begin position="345"/>
        <end position="363"/>
    </location>
</feature>
<dbReference type="AlphaFoldDB" id="A0A0R3L0E1"/>
<feature type="transmembrane region" description="Helical" evidence="1">
    <location>
        <begin position="315"/>
        <end position="333"/>
    </location>
</feature>
<name>A0A0R3L0E1_9BRAD</name>
<keyword evidence="1" id="KW-0812">Transmembrane</keyword>
<keyword evidence="1" id="KW-1133">Transmembrane helix</keyword>
<evidence type="ECO:0000313" key="3">
    <source>
        <dbReference type="Proteomes" id="UP000050863"/>
    </source>
</evidence>
<comment type="caution">
    <text evidence="2">The sequence shown here is derived from an EMBL/GenBank/DDBJ whole genome shotgun (WGS) entry which is preliminary data.</text>
</comment>
<feature type="transmembrane region" description="Helical" evidence="1">
    <location>
        <begin position="95"/>
        <end position="116"/>
    </location>
</feature>
<feature type="transmembrane region" description="Helical" evidence="1">
    <location>
        <begin position="269"/>
        <end position="286"/>
    </location>
</feature>
<evidence type="ECO:0000313" key="2">
    <source>
        <dbReference type="EMBL" id="KRR01304.1"/>
    </source>
</evidence>
<protein>
    <recommendedName>
        <fullName evidence="4">Glycosyltransferase RgtA/B/C/D-like domain-containing protein</fullName>
    </recommendedName>
</protein>
<evidence type="ECO:0008006" key="4">
    <source>
        <dbReference type="Google" id="ProtNLM"/>
    </source>
</evidence>
<keyword evidence="3" id="KW-1185">Reference proteome</keyword>
<reference evidence="2 3" key="1">
    <citation type="submission" date="2014-03" db="EMBL/GenBank/DDBJ databases">
        <title>Bradyrhizobium valentinum sp. nov., isolated from effective nodules of Lupinus mariae-josephae, a lupine endemic of basic-lime soils in Eastern Spain.</title>
        <authorList>
            <person name="Duran D."/>
            <person name="Rey L."/>
            <person name="Navarro A."/>
            <person name="Busquets A."/>
            <person name="Imperial J."/>
            <person name="Ruiz-Argueso T."/>
        </authorList>
    </citation>
    <scope>NUCLEOTIDE SEQUENCE [LARGE SCALE GENOMIC DNA]</scope>
    <source>
        <strain evidence="2 3">PAC68</strain>
    </source>
</reference>
<dbReference type="STRING" id="280332.CQ12_26165"/>